<sequence length="128" mass="13889">MLPPRSMRSRSKSSEDTLTSSAAHSTVTAHNCCKSEQFLAVPGAVTALELQLRRHQGNNPLGSSPCSGSVASQISRISSRWERMESGEILDNGSPRDESPNNISRVGSLLNVPSNRLYSRNPTSCMCR</sequence>
<evidence type="ECO:0000313" key="3">
    <source>
        <dbReference type="Proteomes" id="UP000267096"/>
    </source>
</evidence>
<proteinExistence type="predicted"/>
<dbReference type="OrthoDB" id="10571926at2759"/>
<dbReference type="Proteomes" id="UP000267096">
    <property type="component" value="Unassembled WGS sequence"/>
</dbReference>
<feature type="compositionally biased region" description="Polar residues" evidence="1">
    <location>
        <begin position="16"/>
        <end position="26"/>
    </location>
</feature>
<evidence type="ECO:0000256" key="1">
    <source>
        <dbReference type="SAM" id="MobiDB-lite"/>
    </source>
</evidence>
<dbReference type="WBParaSite" id="ASIM_0001788901-mRNA-1">
    <property type="protein sequence ID" value="ASIM_0001788901-mRNA-1"/>
    <property type="gene ID" value="ASIM_0001788901"/>
</dbReference>
<evidence type="ECO:0000313" key="2">
    <source>
        <dbReference type="EMBL" id="VDK60024.1"/>
    </source>
</evidence>
<gene>
    <name evidence="2" type="ORF">ASIM_LOCUS17291</name>
</gene>
<dbReference type="AlphaFoldDB" id="A0A0M3KA93"/>
<protein>
    <submittedName>
        <fullName evidence="2 4">Uncharacterized protein</fullName>
    </submittedName>
</protein>
<keyword evidence="3" id="KW-1185">Reference proteome</keyword>
<name>A0A0M3KA93_ANISI</name>
<evidence type="ECO:0000313" key="4">
    <source>
        <dbReference type="WBParaSite" id="ASIM_0001788901-mRNA-1"/>
    </source>
</evidence>
<feature type="region of interest" description="Disordered" evidence="1">
    <location>
        <begin position="1"/>
        <end position="26"/>
    </location>
</feature>
<dbReference type="EMBL" id="UYRR01033956">
    <property type="protein sequence ID" value="VDK60024.1"/>
    <property type="molecule type" value="Genomic_DNA"/>
</dbReference>
<accession>A0A0M3KA93</accession>
<reference evidence="2 3" key="2">
    <citation type="submission" date="2018-11" db="EMBL/GenBank/DDBJ databases">
        <authorList>
            <consortium name="Pathogen Informatics"/>
        </authorList>
    </citation>
    <scope>NUCLEOTIDE SEQUENCE [LARGE SCALE GENOMIC DNA]</scope>
</reference>
<reference evidence="4" key="1">
    <citation type="submission" date="2017-02" db="UniProtKB">
        <authorList>
            <consortium name="WormBaseParasite"/>
        </authorList>
    </citation>
    <scope>IDENTIFICATION</scope>
</reference>
<organism evidence="4">
    <name type="scientific">Anisakis simplex</name>
    <name type="common">Herring worm</name>
    <dbReference type="NCBI Taxonomy" id="6269"/>
    <lineage>
        <taxon>Eukaryota</taxon>
        <taxon>Metazoa</taxon>
        <taxon>Ecdysozoa</taxon>
        <taxon>Nematoda</taxon>
        <taxon>Chromadorea</taxon>
        <taxon>Rhabditida</taxon>
        <taxon>Spirurina</taxon>
        <taxon>Ascaridomorpha</taxon>
        <taxon>Ascaridoidea</taxon>
        <taxon>Anisakidae</taxon>
        <taxon>Anisakis</taxon>
        <taxon>Anisakis simplex complex</taxon>
    </lineage>
</organism>